<dbReference type="Pfam" id="PF00300">
    <property type="entry name" value="His_Phos_1"/>
    <property type="match status" value="1"/>
</dbReference>
<dbReference type="GO" id="GO:0009236">
    <property type="term" value="P:cobalamin biosynthetic process"/>
    <property type="evidence" value="ECO:0007669"/>
    <property type="project" value="InterPro"/>
</dbReference>
<dbReference type="PROSITE" id="PS00175">
    <property type="entry name" value="PG_MUTASE"/>
    <property type="match status" value="1"/>
</dbReference>
<gene>
    <name evidence="1" type="ORF">SCFA_290006</name>
</gene>
<dbReference type="GO" id="GO:0043755">
    <property type="term" value="F:alpha-ribazole phosphatase activity"/>
    <property type="evidence" value="ECO:0007669"/>
    <property type="project" value="InterPro"/>
</dbReference>
<protein>
    <submittedName>
        <fullName evidence="1">Fructose-2,6-bisphosphatase</fullName>
    </submittedName>
</protein>
<dbReference type="InterPro" id="IPR001345">
    <property type="entry name" value="PG/BPGM_mutase_AS"/>
</dbReference>
<dbReference type="Gene3D" id="3.40.50.1240">
    <property type="entry name" value="Phosphoglycerate mutase-like"/>
    <property type="match status" value="1"/>
</dbReference>
<dbReference type="PANTHER" id="PTHR48100">
    <property type="entry name" value="BROAD-SPECIFICITY PHOSPHATASE YOR283W-RELATED"/>
    <property type="match status" value="1"/>
</dbReference>
<dbReference type="NCBIfam" id="TIGR03162">
    <property type="entry name" value="ribazole_cobC"/>
    <property type="match status" value="1"/>
</dbReference>
<sequence>MSCRVYLVRHGETEWNTIMKAQGHSDVPLSDAGRRQADCLGKRLATEKFKGLYASDLKRARETAAIISKHQQHNCPAIETLPELRELNFGEWEGMTMQEVAALFNDDLKRWWENPVSVRIPGGETMGELADRCLGALKQIVRRHNGGNVLIVTHGGPIRTITASVLEMDLNKYWRLQMDNACLSIIDFPQWEKGILMLFNDCSHLTFTGNQ</sequence>
<dbReference type="AlphaFoldDB" id="A0A485M398"/>
<dbReference type="InterPro" id="IPR029033">
    <property type="entry name" value="His_PPase_superfam"/>
</dbReference>
<name>A0A485M398_9ZZZZ</name>
<dbReference type="SUPFAM" id="SSF53254">
    <property type="entry name" value="Phosphoglycerate mutase-like"/>
    <property type="match status" value="1"/>
</dbReference>
<organism evidence="1">
    <name type="scientific">anaerobic digester metagenome</name>
    <dbReference type="NCBI Taxonomy" id="1263854"/>
    <lineage>
        <taxon>unclassified sequences</taxon>
        <taxon>metagenomes</taxon>
        <taxon>ecological metagenomes</taxon>
    </lineage>
</organism>
<proteinExistence type="predicted"/>
<reference evidence="1" key="1">
    <citation type="submission" date="2019-03" db="EMBL/GenBank/DDBJ databases">
        <authorList>
            <person name="Hao L."/>
        </authorList>
    </citation>
    <scope>NUCLEOTIDE SEQUENCE</scope>
</reference>
<dbReference type="InterPro" id="IPR017578">
    <property type="entry name" value="Ribazole_CobC"/>
</dbReference>
<evidence type="ECO:0000313" key="1">
    <source>
        <dbReference type="EMBL" id="VFU15206.1"/>
    </source>
</evidence>
<dbReference type="SMART" id="SM00855">
    <property type="entry name" value="PGAM"/>
    <property type="match status" value="1"/>
</dbReference>
<dbReference type="PIRSF" id="PIRSF000709">
    <property type="entry name" value="6PFK_2-Ptase"/>
    <property type="match status" value="1"/>
</dbReference>
<dbReference type="InterPro" id="IPR013078">
    <property type="entry name" value="His_Pase_superF_clade-1"/>
</dbReference>
<dbReference type="EMBL" id="CAADRN010000212">
    <property type="protein sequence ID" value="VFU15206.1"/>
    <property type="molecule type" value="Genomic_DNA"/>
</dbReference>
<dbReference type="CDD" id="cd07067">
    <property type="entry name" value="HP_PGM_like"/>
    <property type="match status" value="1"/>
</dbReference>
<dbReference type="InterPro" id="IPR050275">
    <property type="entry name" value="PGM_Phosphatase"/>
</dbReference>
<accession>A0A485M398</accession>